<evidence type="ECO:0000256" key="5">
    <source>
        <dbReference type="ARBA" id="ARBA00022989"/>
    </source>
</evidence>
<keyword evidence="5 9" id="KW-1133">Transmembrane helix</keyword>
<feature type="transmembrane region" description="Helical" evidence="9">
    <location>
        <begin position="66"/>
        <end position="86"/>
    </location>
</feature>
<proteinExistence type="inferred from homology"/>
<gene>
    <name evidence="10" type="ORF">CEXT_547841</name>
</gene>
<evidence type="ECO:0000313" key="10">
    <source>
        <dbReference type="EMBL" id="GIY94731.1"/>
    </source>
</evidence>
<evidence type="ECO:0000256" key="3">
    <source>
        <dbReference type="ARBA" id="ARBA00017028"/>
    </source>
</evidence>
<dbReference type="Proteomes" id="UP001054945">
    <property type="component" value="Unassembled WGS sequence"/>
</dbReference>
<dbReference type="InterPro" id="IPR027960">
    <property type="entry name" value="DUF4519"/>
</dbReference>
<dbReference type="AlphaFoldDB" id="A0AAV4XHS9"/>
<dbReference type="EMBL" id="BPLR01017818">
    <property type="protein sequence ID" value="GIY94731.1"/>
    <property type="molecule type" value="Genomic_DNA"/>
</dbReference>
<protein>
    <recommendedName>
        <fullName evidence="3">Single-pass membrane and coiled-coil domain-containing protein 4 homolog</fullName>
    </recommendedName>
</protein>
<keyword evidence="4 9" id="KW-0812">Transmembrane</keyword>
<evidence type="ECO:0000256" key="2">
    <source>
        <dbReference type="ARBA" id="ARBA00009202"/>
    </source>
</evidence>
<evidence type="ECO:0000256" key="9">
    <source>
        <dbReference type="SAM" id="Phobius"/>
    </source>
</evidence>
<evidence type="ECO:0000256" key="6">
    <source>
        <dbReference type="ARBA" id="ARBA00023054"/>
    </source>
</evidence>
<evidence type="ECO:0000313" key="11">
    <source>
        <dbReference type="Proteomes" id="UP001054945"/>
    </source>
</evidence>
<reference evidence="10 11" key="1">
    <citation type="submission" date="2021-06" db="EMBL/GenBank/DDBJ databases">
        <title>Caerostris extrusa draft genome.</title>
        <authorList>
            <person name="Kono N."/>
            <person name="Arakawa K."/>
        </authorList>
    </citation>
    <scope>NUCLEOTIDE SEQUENCE [LARGE SCALE GENOMIC DNA]</scope>
</reference>
<feature type="coiled-coil region" evidence="8">
    <location>
        <begin position="31"/>
        <end position="58"/>
    </location>
</feature>
<accession>A0AAV4XHS9</accession>
<keyword evidence="6 8" id="KW-0175">Coiled coil</keyword>
<name>A0AAV4XHS9_CAEEX</name>
<dbReference type="PANTHER" id="PTHR34644">
    <property type="entry name" value="SINGLE-PASS MEMBRANE AND COILED-COIL DOMAIN-CONTAINING PROTEIN 4"/>
    <property type="match status" value="1"/>
</dbReference>
<dbReference type="PANTHER" id="PTHR34644:SF2">
    <property type="entry name" value="SINGLE-PASS MEMBRANE AND COILED-COIL DOMAIN-CONTAINING PROTEIN 4"/>
    <property type="match status" value="1"/>
</dbReference>
<organism evidence="10 11">
    <name type="scientific">Caerostris extrusa</name>
    <name type="common">Bark spider</name>
    <name type="synonym">Caerostris bankana</name>
    <dbReference type="NCBI Taxonomy" id="172846"/>
    <lineage>
        <taxon>Eukaryota</taxon>
        <taxon>Metazoa</taxon>
        <taxon>Ecdysozoa</taxon>
        <taxon>Arthropoda</taxon>
        <taxon>Chelicerata</taxon>
        <taxon>Arachnida</taxon>
        <taxon>Araneae</taxon>
        <taxon>Araneomorphae</taxon>
        <taxon>Entelegynae</taxon>
        <taxon>Araneoidea</taxon>
        <taxon>Araneidae</taxon>
        <taxon>Caerostris</taxon>
    </lineage>
</organism>
<comment type="subcellular location">
    <subcellularLocation>
        <location evidence="1">Membrane</location>
        <topology evidence="1">Single-pass membrane protein</topology>
    </subcellularLocation>
</comment>
<sequence>MTLLVVTPKCRSTGANASKHIYLLTYVATTNLESKKTMRQLKGKVKESKKEKRERKKDFAENKRRFFTVALPIIILLIAVLLFFIYTNTREKRKIE</sequence>
<evidence type="ECO:0000256" key="1">
    <source>
        <dbReference type="ARBA" id="ARBA00004167"/>
    </source>
</evidence>
<dbReference type="GO" id="GO:0016020">
    <property type="term" value="C:membrane"/>
    <property type="evidence" value="ECO:0007669"/>
    <property type="project" value="UniProtKB-SubCell"/>
</dbReference>
<evidence type="ECO:0000256" key="4">
    <source>
        <dbReference type="ARBA" id="ARBA00022692"/>
    </source>
</evidence>
<dbReference type="Pfam" id="PF15012">
    <property type="entry name" value="DUF4519"/>
    <property type="match status" value="1"/>
</dbReference>
<comment type="caution">
    <text evidence="10">The sequence shown here is derived from an EMBL/GenBank/DDBJ whole genome shotgun (WGS) entry which is preliminary data.</text>
</comment>
<evidence type="ECO:0000256" key="8">
    <source>
        <dbReference type="SAM" id="Coils"/>
    </source>
</evidence>
<keyword evidence="7 9" id="KW-0472">Membrane</keyword>
<comment type="similarity">
    <text evidence="2">Belongs to the SMCO4 family.</text>
</comment>
<evidence type="ECO:0000256" key="7">
    <source>
        <dbReference type="ARBA" id="ARBA00023136"/>
    </source>
</evidence>
<keyword evidence="11" id="KW-1185">Reference proteome</keyword>